<evidence type="ECO:0000256" key="1">
    <source>
        <dbReference type="ARBA" id="ARBA00022679"/>
    </source>
</evidence>
<dbReference type="GO" id="GO:0019563">
    <property type="term" value="P:glycerol catabolic process"/>
    <property type="evidence" value="ECO:0007669"/>
    <property type="project" value="TreeGrafter"/>
</dbReference>
<accession>A0A8J3EIG4</accession>
<evidence type="ECO:0000256" key="2">
    <source>
        <dbReference type="ARBA" id="ARBA00022777"/>
    </source>
</evidence>
<organism evidence="4 5">
    <name type="scientific">Salipiger pallidus</name>
    <dbReference type="NCBI Taxonomy" id="1775170"/>
    <lineage>
        <taxon>Bacteria</taxon>
        <taxon>Pseudomonadati</taxon>
        <taxon>Pseudomonadota</taxon>
        <taxon>Alphaproteobacteria</taxon>
        <taxon>Rhodobacterales</taxon>
        <taxon>Roseobacteraceae</taxon>
        <taxon>Salipiger</taxon>
    </lineage>
</organism>
<reference evidence="4" key="2">
    <citation type="submission" date="2020-09" db="EMBL/GenBank/DDBJ databases">
        <authorList>
            <person name="Sun Q."/>
            <person name="Zhou Y."/>
        </authorList>
    </citation>
    <scope>NUCLEOTIDE SEQUENCE</scope>
    <source>
        <strain evidence="4">CGMCC 1.15762</strain>
    </source>
</reference>
<dbReference type="GO" id="GO:0005829">
    <property type="term" value="C:cytosol"/>
    <property type="evidence" value="ECO:0007669"/>
    <property type="project" value="TreeGrafter"/>
</dbReference>
<evidence type="ECO:0000313" key="5">
    <source>
        <dbReference type="Proteomes" id="UP000617145"/>
    </source>
</evidence>
<gene>
    <name evidence="4" type="ORF">GCM10011415_39130</name>
</gene>
<dbReference type="PANTHER" id="PTHR28629">
    <property type="entry name" value="TRIOKINASE/FMN CYCLASE"/>
    <property type="match status" value="1"/>
</dbReference>
<protein>
    <submittedName>
        <fullName evidence="4">Dihydroxyacetone kinase subunit L</fullName>
    </submittedName>
</protein>
<keyword evidence="5" id="KW-1185">Reference proteome</keyword>
<dbReference type="InterPro" id="IPR004007">
    <property type="entry name" value="DhaL_dom"/>
</dbReference>
<comment type="caution">
    <text evidence="4">The sequence shown here is derived from an EMBL/GenBank/DDBJ whole genome shotgun (WGS) entry which is preliminary data.</text>
</comment>
<dbReference type="Gene3D" id="1.25.40.340">
    <property type="match status" value="1"/>
</dbReference>
<dbReference type="PANTHER" id="PTHR28629:SF4">
    <property type="entry name" value="TRIOKINASE_FMN CYCLASE"/>
    <property type="match status" value="1"/>
</dbReference>
<dbReference type="RefSeq" id="WP_188791983.1">
    <property type="nucleotide sequence ID" value="NZ_BMJV01000011.1"/>
</dbReference>
<sequence>MTQDLDRAAMAAFLKRAAQRLEECRTELSTLDGEVGDGDHGASMADGFSAAATGFETEGDDLPGALRAAGQRFLSAVGATVGPLYATAFIEAAGRSGPDSIPAPTLIAAFDDGIARRGNAQPGDCTMRDVWLPAARCAASGSMPEVLEAAGAGLEATRTMVAAKGRAARLGSRTLGRIDPGARSALVILEALSNTLGGEGDSA</sequence>
<dbReference type="PROSITE" id="PS51480">
    <property type="entry name" value="DHAL"/>
    <property type="match status" value="1"/>
</dbReference>
<evidence type="ECO:0000313" key="4">
    <source>
        <dbReference type="EMBL" id="GGG85141.1"/>
    </source>
</evidence>
<dbReference type="Pfam" id="PF02734">
    <property type="entry name" value="Dak2"/>
    <property type="match status" value="1"/>
</dbReference>
<dbReference type="GO" id="GO:0004371">
    <property type="term" value="F:glycerone kinase activity"/>
    <property type="evidence" value="ECO:0007669"/>
    <property type="project" value="InterPro"/>
</dbReference>
<proteinExistence type="predicted"/>
<dbReference type="SUPFAM" id="SSF101473">
    <property type="entry name" value="DhaL-like"/>
    <property type="match status" value="1"/>
</dbReference>
<name>A0A8J3EIG4_9RHOB</name>
<dbReference type="InterPro" id="IPR050861">
    <property type="entry name" value="Dihydroxyacetone_Kinase"/>
</dbReference>
<dbReference type="SMART" id="SM01120">
    <property type="entry name" value="Dak2"/>
    <property type="match status" value="1"/>
</dbReference>
<dbReference type="AlphaFoldDB" id="A0A8J3EIG4"/>
<dbReference type="InterPro" id="IPR036117">
    <property type="entry name" value="DhaL_dom_sf"/>
</dbReference>
<keyword evidence="2 4" id="KW-0418">Kinase</keyword>
<feature type="domain" description="DhaL" evidence="3">
    <location>
        <begin position="8"/>
        <end position="194"/>
    </location>
</feature>
<reference evidence="4" key="1">
    <citation type="journal article" date="2014" name="Int. J. Syst. Evol. Microbiol.">
        <title>Complete genome sequence of Corynebacterium casei LMG S-19264T (=DSM 44701T), isolated from a smear-ripened cheese.</title>
        <authorList>
            <consortium name="US DOE Joint Genome Institute (JGI-PGF)"/>
            <person name="Walter F."/>
            <person name="Albersmeier A."/>
            <person name="Kalinowski J."/>
            <person name="Ruckert C."/>
        </authorList>
    </citation>
    <scope>NUCLEOTIDE SEQUENCE</scope>
    <source>
        <strain evidence="4">CGMCC 1.15762</strain>
    </source>
</reference>
<evidence type="ECO:0000259" key="3">
    <source>
        <dbReference type="PROSITE" id="PS51480"/>
    </source>
</evidence>
<dbReference type="Proteomes" id="UP000617145">
    <property type="component" value="Unassembled WGS sequence"/>
</dbReference>
<dbReference type="EMBL" id="BMJV01000011">
    <property type="protein sequence ID" value="GGG85141.1"/>
    <property type="molecule type" value="Genomic_DNA"/>
</dbReference>
<keyword evidence="1" id="KW-0808">Transferase</keyword>